<feature type="domain" description="KAP NTPase" evidence="1">
    <location>
        <begin position="22"/>
        <end position="300"/>
    </location>
</feature>
<evidence type="ECO:0000313" key="3">
    <source>
        <dbReference type="Proteomes" id="UP000660611"/>
    </source>
</evidence>
<dbReference type="InterPro" id="IPR011646">
    <property type="entry name" value="KAP_P-loop"/>
</dbReference>
<dbReference type="PANTHER" id="PTHR22674:SF6">
    <property type="entry name" value="NTPASE KAP FAMILY P-LOOP DOMAIN-CONTAINING PROTEIN 1"/>
    <property type="match status" value="1"/>
</dbReference>
<proteinExistence type="predicted"/>
<dbReference type="AlphaFoldDB" id="A0A919PU61"/>
<protein>
    <recommendedName>
        <fullName evidence="1">KAP NTPase domain-containing protein</fullName>
    </recommendedName>
</protein>
<dbReference type="Gene3D" id="3.40.50.300">
    <property type="entry name" value="P-loop containing nucleotide triphosphate hydrolases"/>
    <property type="match status" value="1"/>
</dbReference>
<dbReference type="InterPro" id="IPR027417">
    <property type="entry name" value="P-loop_NTPase"/>
</dbReference>
<accession>A0A919PU61</accession>
<dbReference type="PANTHER" id="PTHR22674">
    <property type="entry name" value="NTPASE, KAP FAMILY P-LOOP DOMAIN-CONTAINING 1"/>
    <property type="match status" value="1"/>
</dbReference>
<evidence type="ECO:0000313" key="2">
    <source>
        <dbReference type="EMBL" id="GIG48593.1"/>
    </source>
</evidence>
<comment type="caution">
    <text evidence="2">The sequence shown here is derived from an EMBL/GenBank/DDBJ whole genome shotgun (WGS) entry which is preliminary data.</text>
</comment>
<name>A0A919PU61_9ACTN</name>
<dbReference type="EMBL" id="BONQ01000106">
    <property type="protein sequence ID" value="GIG48593.1"/>
    <property type="molecule type" value="Genomic_DNA"/>
</dbReference>
<evidence type="ECO:0000259" key="1">
    <source>
        <dbReference type="Pfam" id="PF07693"/>
    </source>
</evidence>
<keyword evidence="3" id="KW-1185">Reference proteome</keyword>
<sequence>MPGLLSDNPISNSDQDRFGYLPYVEELYAIVRAADVLPVTVGVFGPWGSGKSSFMRMWRDRLGFAPEDRALWFDPWKYDQKVEVWAALLHSLLAQIQTEEPAGRKAKRLAAATTWLTLRLGLGASVSALTGGLVGVEDVTAGAERIAETDAGYYRDLNRFEVDFAEAVEEYLPAGGRLFVFIDDLDRCTPAAAVSVLEAIKLFLGESRCVFVLGMDYDHLVRVAAAKFGDMGVDGAAYLEKIVQLPFFLPEVSFAAIRRAVAPTAGILADHEPFWALVRTGFGTNPRRVKRFVNVLNLATAVLARDVSPVGDRDSPALHMQLARLLVVRAEHRAFFRHLREHPDAWQVMLGPPHIALPAELQEFADDTRLRRTLGATGQILGPAAPTAGEVTRLLGTIRMAAPDDAGP</sequence>
<dbReference type="SUPFAM" id="SSF52540">
    <property type="entry name" value="P-loop containing nucleoside triphosphate hydrolases"/>
    <property type="match status" value="1"/>
</dbReference>
<reference evidence="2" key="1">
    <citation type="submission" date="2021-01" db="EMBL/GenBank/DDBJ databases">
        <title>Whole genome shotgun sequence of Dactylosporangium siamense NBRC 106093.</title>
        <authorList>
            <person name="Komaki H."/>
            <person name="Tamura T."/>
        </authorList>
    </citation>
    <scope>NUCLEOTIDE SEQUENCE</scope>
    <source>
        <strain evidence="2">NBRC 106093</strain>
    </source>
</reference>
<dbReference type="InterPro" id="IPR052754">
    <property type="entry name" value="NTPase_KAP_P-loop"/>
</dbReference>
<dbReference type="Pfam" id="PF07693">
    <property type="entry name" value="KAP_NTPase"/>
    <property type="match status" value="1"/>
</dbReference>
<dbReference type="Proteomes" id="UP000660611">
    <property type="component" value="Unassembled WGS sequence"/>
</dbReference>
<gene>
    <name evidence="2" type="ORF">Dsi01nite_066340</name>
</gene>
<organism evidence="2 3">
    <name type="scientific">Dactylosporangium siamense</name>
    <dbReference type="NCBI Taxonomy" id="685454"/>
    <lineage>
        <taxon>Bacteria</taxon>
        <taxon>Bacillati</taxon>
        <taxon>Actinomycetota</taxon>
        <taxon>Actinomycetes</taxon>
        <taxon>Micromonosporales</taxon>
        <taxon>Micromonosporaceae</taxon>
        <taxon>Dactylosporangium</taxon>
    </lineage>
</organism>